<dbReference type="CDD" id="cd11576">
    <property type="entry name" value="GH99_GH71_like_2"/>
    <property type="match status" value="1"/>
</dbReference>
<organism evidence="3 4">
    <name type="scientific">Streptomyces evansiae</name>
    <dbReference type="NCBI Taxonomy" id="3075535"/>
    <lineage>
        <taxon>Bacteria</taxon>
        <taxon>Bacillati</taxon>
        <taxon>Actinomycetota</taxon>
        <taxon>Actinomycetes</taxon>
        <taxon>Kitasatosporales</taxon>
        <taxon>Streptomycetaceae</taxon>
        <taxon>Streptomyces</taxon>
    </lineage>
</organism>
<dbReference type="Gene3D" id="3.20.20.80">
    <property type="entry name" value="Glycosidases"/>
    <property type="match status" value="1"/>
</dbReference>
<evidence type="ECO:0000313" key="4">
    <source>
        <dbReference type="Proteomes" id="UP001183607"/>
    </source>
</evidence>
<feature type="signal peptide" evidence="2">
    <location>
        <begin position="1"/>
        <end position="29"/>
    </location>
</feature>
<feature type="compositionally biased region" description="Polar residues" evidence="1">
    <location>
        <begin position="442"/>
        <end position="462"/>
    </location>
</feature>
<dbReference type="Gene3D" id="2.60.120.260">
    <property type="entry name" value="Galactose-binding domain-like"/>
    <property type="match status" value="1"/>
</dbReference>
<sequence length="570" mass="60794">MPRRRTRLSLAAAASLTLLATALGTQAGAASPTAAPPTLKGHVYAGYQGWFNHPSDGSPLGAWRHWAGSQPSPGNQTFELWPDTRAYPDSVLAGTGYAPLGNGDPARLFSSYPSAVVEQHFDWMRDNGLDGAALQRFGSDVSDPASPRAAVRNSVADKARKAAERTGRGFYVEYDVSGLTDANFEQVLQDDWTNVVTGSLHLTDSPAYVHQDGKPVVELWGLGFSNRPGSAEQSERIVNWFRSKGLYVVGGVPTGWRTDSNAKPGFGPVYQALDMLSPWMVGNAGDNAPQIAADLAALTPRGQDYLPVIYPGFSWSNWKDGPRNEIPRRSGDFLWQQAVNVRKAGVGQAFLAMFDEYDEATAIAPAAEDSSMIPTDQYFQTTSADGTYLSADFYLRLAGAATGMISGRDPLDPKIPIPPSTGPVQFRTGFEPGTDARPTTGLAVTTSGGKAHRGNTSLTVKGTQGRPDGTAAAPTSYGVFDVDIPVTRKTELTYYLSPADASGRAVTVDLLLDNGRTVRTRPAGKVPLSAWTKVTSRLNGSARGHRITKILVTAPGTGTASVDDLTVTNR</sequence>
<comment type="caution">
    <text evidence="3">The sequence shown here is derived from an EMBL/GenBank/DDBJ whole genome shotgun (WGS) entry which is preliminary data.</text>
</comment>
<feature type="region of interest" description="Disordered" evidence="1">
    <location>
        <begin position="431"/>
        <end position="472"/>
    </location>
</feature>
<evidence type="ECO:0000256" key="1">
    <source>
        <dbReference type="SAM" id="MobiDB-lite"/>
    </source>
</evidence>
<dbReference type="Proteomes" id="UP001183607">
    <property type="component" value="Unassembled WGS sequence"/>
</dbReference>
<evidence type="ECO:0000256" key="2">
    <source>
        <dbReference type="SAM" id="SignalP"/>
    </source>
</evidence>
<gene>
    <name evidence="3" type="ORF">RM574_23805</name>
</gene>
<reference evidence="4" key="1">
    <citation type="submission" date="2023-07" db="EMBL/GenBank/DDBJ databases">
        <title>30 novel species of actinomycetes from the DSMZ collection.</title>
        <authorList>
            <person name="Nouioui I."/>
        </authorList>
    </citation>
    <scope>NUCLEOTIDE SEQUENCE [LARGE SCALE GENOMIC DNA]</scope>
    <source>
        <strain evidence="4">DSM 41982</strain>
    </source>
</reference>
<proteinExistence type="predicted"/>
<keyword evidence="2" id="KW-0732">Signal</keyword>
<protein>
    <submittedName>
        <fullName evidence="3">Glycoside hydrolase family 71/99-like protein</fullName>
    </submittedName>
</protein>
<dbReference type="EMBL" id="JAVRER010000047">
    <property type="protein sequence ID" value="MDT0418513.1"/>
    <property type="molecule type" value="Genomic_DNA"/>
</dbReference>
<dbReference type="RefSeq" id="WP_093852920.1">
    <property type="nucleotide sequence ID" value="NZ_JAVRER010000047.1"/>
</dbReference>
<feature type="chain" id="PRO_5044823906" evidence="2">
    <location>
        <begin position="30"/>
        <end position="570"/>
    </location>
</feature>
<name>A0ABD5ECY4_9ACTN</name>
<evidence type="ECO:0000313" key="3">
    <source>
        <dbReference type="EMBL" id="MDT0418513.1"/>
    </source>
</evidence>
<dbReference type="AlphaFoldDB" id="A0ABD5ECY4"/>
<accession>A0ABD5ECY4</accession>